<dbReference type="AlphaFoldDB" id="A0A6C0ARI4"/>
<organism evidence="1">
    <name type="scientific">viral metagenome</name>
    <dbReference type="NCBI Taxonomy" id="1070528"/>
    <lineage>
        <taxon>unclassified sequences</taxon>
        <taxon>metagenomes</taxon>
        <taxon>organismal metagenomes</taxon>
    </lineage>
</organism>
<name>A0A6C0ARI4_9ZZZZ</name>
<reference evidence="1" key="1">
    <citation type="journal article" date="2020" name="Nature">
        <title>Giant virus diversity and host interactions through global metagenomics.</title>
        <authorList>
            <person name="Schulz F."/>
            <person name="Roux S."/>
            <person name="Paez-Espino D."/>
            <person name="Jungbluth S."/>
            <person name="Walsh D.A."/>
            <person name="Denef V.J."/>
            <person name="McMahon K.D."/>
            <person name="Konstantinidis K.T."/>
            <person name="Eloe-Fadrosh E.A."/>
            <person name="Kyrpides N.C."/>
            <person name="Woyke T."/>
        </authorList>
    </citation>
    <scope>NUCLEOTIDE SEQUENCE</scope>
    <source>
        <strain evidence="1">GVMAG-S-1101165-79</strain>
    </source>
</reference>
<protein>
    <submittedName>
        <fullName evidence="1">Uncharacterized protein</fullName>
    </submittedName>
</protein>
<evidence type="ECO:0000313" key="1">
    <source>
        <dbReference type="EMBL" id="QHS81911.1"/>
    </source>
</evidence>
<accession>A0A6C0ARI4</accession>
<sequence>MTTIISAFVSNINSKKDMDIFKYYQNGKLLLKSNVPKIIFLDEPMLNLVGEDYDKSKTVLIKINKEDSYLYSYKNLLTNFSLKTDNSAKDTLDYIFTMCNKTEWMKSAVLLNNFKTDNFIWIDFGIRYIFNCSDDEFIGKVNNLHNKMYNKIRVGKIWNVDEIVRYSEDEFVLKDPVILQRFNIPLNPGYIYNMYKTITWAFAGGIIGGHKDKILLLAEKMKDKCIEIILTKNTIMWETNIWHLIYIDNKELFDAYLCDHNNTLLDNY</sequence>
<proteinExistence type="predicted"/>
<dbReference type="EMBL" id="MN740762">
    <property type="protein sequence ID" value="QHS81911.1"/>
    <property type="molecule type" value="Genomic_DNA"/>
</dbReference>